<evidence type="ECO:0000313" key="2">
    <source>
        <dbReference type="EMBL" id="SCP99166.1"/>
    </source>
</evidence>
<sequence>MKKNNTKENEITGIIYKLTNNITGAIYIGETKKRIEERIGMHRFNSQNEKNPNSKLYNNIRHYGWENFNWEILEYLAGSDDERKERERYWIEHYNSFEDGLNSSRGGRGLSGHRHSEITKLKIGKKHRGKTAIIDSVTAEDIKRRLTEGETMKVLSDEYSINITTVREIKLLHTWWYICPELNKKLKELTKTIIRERVDYSGIMKLDPTTREIIALYDSVTEAAKSVKAESTNISACCRGKIKTCRGYVWKYWLK</sequence>
<evidence type="ECO:0000259" key="1">
    <source>
        <dbReference type="PROSITE" id="PS50164"/>
    </source>
</evidence>
<dbReference type="InterPro" id="IPR000305">
    <property type="entry name" value="GIY-YIG_endonuc"/>
</dbReference>
<dbReference type="GO" id="GO:0004519">
    <property type="term" value="F:endonuclease activity"/>
    <property type="evidence" value="ECO:0007669"/>
    <property type="project" value="UniProtKB-KW"/>
</dbReference>
<reference evidence="2 3" key="1">
    <citation type="submission" date="2016-09" db="EMBL/GenBank/DDBJ databases">
        <authorList>
            <person name="Capua I."/>
            <person name="De Benedictis P."/>
            <person name="Joannis T."/>
            <person name="Lombin L.H."/>
            <person name="Cattoli G."/>
        </authorList>
    </citation>
    <scope>NUCLEOTIDE SEQUENCE [LARGE SCALE GENOMIC DNA]</scope>
    <source>
        <strain evidence="2 3">GluBS11</strain>
    </source>
</reference>
<dbReference type="Gene3D" id="1.10.10.10">
    <property type="entry name" value="Winged helix-like DNA-binding domain superfamily/Winged helix DNA-binding domain"/>
    <property type="match status" value="1"/>
</dbReference>
<dbReference type="Pfam" id="PF01541">
    <property type="entry name" value="GIY-YIG"/>
    <property type="match status" value="1"/>
</dbReference>
<organism evidence="2 3">
    <name type="scientific">Anaerobium acetethylicum</name>
    <dbReference type="NCBI Taxonomy" id="1619234"/>
    <lineage>
        <taxon>Bacteria</taxon>
        <taxon>Bacillati</taxon>
        <taxon>Bacillota</taxon>
        <taxon>Clostridia</taxon>
        <taxon>Lachnospirales</taxon>
        <taxon>Lachnospiraceae</taxon>
        <taxon>Anaerobium</taxon>
    </lineage>
</organism>
<dbReference type="SUPFAM" id="SSF64496">
    <property type="entry name" value="DNA-binding domain of intron-encoded endonucleases"/>
    <property type="match status" value="1"/>
</dbReference>
<dbReference type="Gene3D" id="3.40.1440.10">
    <property type="entry name" value="GIY-YIG endonuclease"/>
    <property type="match status" value="1"/>
</dbReference>
<dbReference type="CDD" id="cd10443">
    <property type="entry name" value="GIY-YIG_HE_Tlr8p_PBC-V_like"/>
    <property type="match status" value="1"/>
</dbReference>
<keyword evidence="2" id="KW-0255">Endonuclease</keyword>
<dbReference type="InterPro" id="IPR054307">
    <property type="entry name" value="I-HmuI_NUMOD-like"/>
</dbReference>
<dbReference type="RefSeq" id="WP_169823759.1">
    <property type="nucleotide sequence ID" value="NZ_FMKA01000033.1"/>
</dbReference>
<dbReference type="Proteomes" id="UP000199315">
    <property type="component" value="Unassembled WGS sequence"/>
</dbReference>
<evidence type="ECO:0000313" key="3">
    <source>
        <dbReference type="Proteomes" id="UP000199315"/>
    </source>
</evidence>
<dbReference type="PROSITE" id="PS50164">
    <property type="entry name" value="GIY_YIG"/>
    <property type="match status" value="1"/>
</dbReference>
<dbReference type="Pfam" id="PF22083">
    <property type="entry name" value="I-HmuI_NUMOD-like"/>
    <property type="match status" value="1"/>
</dbReference>
<accession>A0A1D3TXR7</accession>
<keyword evidence="2" id="KW-0378">Hydrolase</keyword>
<name>A0A1D3TXR7_9FIRM</name>
<dbReference type="EMBL" id="FMKA01000033">
    <property type="protein sequence ID" value="SCP99166.1"/>
    <property type="molecule type" value="Genomic_DNA"/>
</dbReference>
<keyword evidence="2" id="KW-0540">Nuclease</keyword>
<dbReference type="InterPro" id="IPR036388">
    <property type="entry name" value="WH-like_DNA-bd_sf"/>
</dbReference>
<gene>
    <name evidence="2" type="ORF">SAMN05421730_103329</name>
</gene>
<dbReference type="SUPFAM" id="SSF82771">
    <property type="entry name" value="GIY-YIG endonuclease"/>
    <property type="match status" value="1"/>
</dbReference>
<keyword evidence="3" id="KW-1185">Reference proteome</keyword>
<feature type="domain" description="GIY-YIG" evidence="1">
    <location>
        <begin position="11"/>
        <end position="103"/>
    </location>
</feature>
<protein>
    <submittedName>
        <fullName evidence="2">Group I intron endonuclease</fullName>
    </submittedName>
</protein>
<dbReference type="AlphaFoldDB" id="A0A1D3TXR7"/>
<dbReference type="STRING" id="1619234.SAMN05421730_103329"/>
<dbReference type="InterPro" id="IPR035901">
    <property type="entry name" value="GIY-YIG_endonuc_sf"/>
</dbReference>
<dbReference type="NCBIfam" id="TIGR01453">
    <property type="entry name" value="grpIintron_endo"/>
    <property type="match status" value="1"/>
</dbReference>
<proteinExistence type="predicted"/>
<dbReference type="SMART" id="SM00465">
    <property type="entry name" value="GIYc"/>
    <property type="match status" value="1"/>
</dbReference>
<dbReference type="InterPro" id="IPR006350">
    <property type="entry name" value="Intron_endoG1"/>
</dbReference>